<evidence type="ECO:0000313" key="2">
    <source>
        <dbReference type="Proteomes" id="UP001500864"/>
    </source>
</evidence>
<protein>
    <submittedName>
        <fullName evidence="1">Uncharacterized protein</fullName>
    </submittedName>
</protein>
<gene>
    <name evidence="1" type="ORF">GCM10023261_16900</name>
</gene>
<name>A0ABP9NBF6_9HYPH</name>
<accession>A0ABP9NBF6</accession>
<dbReference type="Proteomes" id="UP001500864">
    <property type="component" value="Unassembled WGS sequence"/>
</dbReference>
<reference evidence="2" key="1">
    <citation type="journal article" date="2019" name="Int. J. Syst. Evol. Microbiol.">
        <title>The Global Catalogue of Microorganisms (GCM) 10K type strain sequencing project: providing services to taxonomists for standard genome sequencing and annotation.</title>
        <authorList>
            <consortium name="The Broad Institute Genomics Platform"/>
            <consortium name="The Broad Institute Genome Sequencing Center for Infectious Disease"/>
            <person name="Wu L."/>
            <person name="Ma J."/>
        </authorList>
    </citation>
    <scope>NUCLEOTIDE SEQUENCE [LARGE SCALE GENOMIC DNA]</scope>
    <source>
        <strain evidence="2">JCM 17712</strain>
    </source>
</reference>
<proteinExistence type="predicted"/>
<organism evidence="1 2">
    <name type="scientific">Bartonella jaculi</name>
    <dbReference type="NCBI Taxonomy" id="686226"/>
    <lineage>
        <taxon>Bacteria</taxon>
        <taxon>Pseudomonadati</taxon>
        <taxon>Pseudomonadota</taxon>
        <taxon>Alphaproteobacteria</taxon>
        <taxon>Hyphomicrobiales</taxon>
        <taxon>Bartonellaceae</taxon>
        <taxon>Bartonella</taxon>
    </lineage>
</organism>
<sequence length="701" mass="77696">MSEYKNYDKSLLPEWARKLKVIGPPQDISNFQTTTDYPEYKNYDKSLLPEWAGKLKVIGPPQDIPNTQETPHDISFDDKDLSWLDAVMRYIASGATAGYLDEMKAVNEAGLTDYWSGNKRAEEIYNRRVAKERAYQKALEEKHPWWSHGAYIVGSILPTAASFIPGLGLLRAGSVASSTFGKLGKAALLGAGSGALHGSGAGEGFGGRLVSAGIGGGIGAVAAPVGSLAGTAVSSFLSKARQGVQSLPFVRGHYNPAYKDVQTKAVREVAKTLYDDGVESVAERLASAPRHAFLTDISPNLEISLANMGTANTRVSELLQRAHEGRVQNAIHRIGQSADENITPLQDTKVLKRALQEQGKREYDPLYARVHRTPVGKEHYAALNDLFENEAFQEAVERAVKVLKKDRRNAKPEMFYSRDFRHINYKPTMELLDQTKKSLDYLRDKYHNFGDDQMASVYQSLKRDLVEIADQISPTYKAARGSVAKYEGFEEAIKQGKNIAQRDVSGEGIAEGLRKGAMPNGLNTYRVGMRDYIDDIIKGPNAIRNLSNILQTGRMSDNLSRSLNSKELNALRKAVDSERFYEDAAKRAVKPFQGTPEPSPLTGVNMPYGKVSAARAGAKITQNILSDTIKQLPQKERQILERDIAKLATFGVKGMKQQEVAQMIQRFIDLHKKGIGREKFWHFVSSLLMGEVGRWTRSKIQ</sequence>
<dbReference type="EMBL" id="BAABIZ010000058">
    <property type="protein sequence ID" value="GAA5112421.1"/>
    <property type="molecule type" value="Genomic_DNA"/>
</dbReference>
<evidence type="ECO:0000313" key="1">
    <source>
        <dbReference type="EMBL" id="GAA5112421.1"/>
    </source>
</evidence>
<keyword evidence="2" id="KW-1185">Reference proteome</keyword>
<comment type="caution">
    <text evidence="1">The sequence shown here is derived from an EMBL/GenBank/DDBJ whole genome shotgun (WGS) entry which is preliminary data.</text>
</comment>
<dbReference type="RefSeq" id="WP_345117517.1">
    <property type="nucleotide sequence ID" value="NZ_BAABIZ010000058.1"/>
</dbReference>